<evidence type="ECO:0000256" key="9">
    <source>
        <dbReference type="PIRSR" id="PIRSR000294-2"/>
    </source>
</evidence>
<dbReference type="InterPro" id="IPR036909">
    <property type="entry name" value="Cyt_c-like_dom_sf"/>
</dbReference>
<evidence type="ECO:0000313" key="12">
    <source>
        <dbReference type="Proteomes" id="UP000191980"/>
    </source>
</evidence>
<dbReference type="GO" id="GO:0004130">
    <property type="term" value="F:cytochrome-c peroxidase activity"/>
    <property type="evidence" value="ECO:0007669"/>
    <property type="project" value="TreeGrafter"/>
</dbReference>
<comment type="caution">
    <text evidence="11">The sequence shown here is derived from an EMBL/GenBank/DDBJ whole genome shotgun (WGS) entry which is preliminary data.</text>
</comment>
<dbReference type="GO" id="GO:0009055">
    <property type="term" value="F:electron transfer activity"/>
    <property type="evidence" value="ECO:0007669"/>
    <property type="project" value="InterPro"/>
</dbReference>
<comment type="cofactor">
    <cofactor evidence="8">
        <name>heme</name>
        <dbReference type="ChEBI" id="CHEBI:30413"/>
    </cofactor>
    <text evidence="8">Binds 2 heme groups.</text>
</comment>
<feature type="binding site" description="covalent" evidence="8">
    <location>
        <position position="64"/>
    </location>
    <ligand>
        <name>heme c</name>
        <dbReference type="ChEBI" id="CHEBI:61717"/>
        <label>1</label>
    </ligand>
</feature>
<gene>
    <name evidence="11" type="ORF">AU255_16130</name>
</gene>
<comment type="subcellular location">
    <subcellularLocation>
        <location evidence="1">Periplasm</location>
    </subcellularLocation>
</comment>
<comment type="PTM">
    <text evidence="8">Binds 2 heme groups per subunit.</text>
</comment>
<evidence type="ECO:0000256" key="6">
    <source>
        <dbReference type="ARBA" id="ARBA00023002"/>
    </source>
</evidence>
<dbReference type="PIRSF" id="PIRSF000294">
    <property type="entry name" value="Cytochrome-c_peroxidase"/>
    <property type="match status" value="1"/>
</dbReference>
<keyword evidence="12" id="KW-1185">Reference proteome</keyword>
<feature type="domain" description="Cytochrome c" evidence="10">
    <location>
        <begin position="193"/>
        <end position="346"/>
    </location>
</feature>
<feature type="binding site" description="covalent" evidence="8">
    <location>
        <position position="61"/>
    </location>
    <ligand>
        <name>heme c</name>
        <dbReference type="ChEBI" id="CHEBI:61717"/>
        <label>1</label>
    </ligand>
</feature>
<evidence type="ECO:0000256" key="3">
    <source>
        <dbReference type="ARBA" id="ARBA00022723"/>
    </source>
</evidence>
<evidence type="ECO:0000256" key="4">
    <source>
        <dbReference type="ARBA" id="ARBA00022729"/>
    </source>
</evidence>
<dbReference type="PANTHER" id="PTHR30600">
    <property type="entry name" value="CYTOCHROME C PEROXIDASE-RELATED"/>
    <property type="match status" value="1"/>
</dbReference>
<dbReference type="Gene3D" id="1.10.760.10">
    <property type="entry name" value="Cytochrome c-like domain"/>
    <property type="match status" value="2"/>
</dbReference>
<dbReference type="Proteomes" id="UP000191980">
    <property type="component" value="Unassembled WGS sequence"/>
</dbReference>
<keyword evidence="4" id="KW-0732">Signal</keyword>
<keyword evidence="5" id="KW-0574">Periplasm</keyword>
<dbReference type="SUPFAM" id="SSF46626">
    <property type="entry name" value="Cytochrome c"/>
    <property type="match status" value="2"/>
</dbReference>
<dbReference type="AlphaFoldDB" id="A0A1V8M378"/>
<dbReference type="InterPro" id="IPR026259">
    <property type="entry name" value="MauG/Cytc_peroxidase"/>
</dbReference>
<organism evidence="11 12">
    <name type="scientific">Methyloprofundus sedimenti</name>
    <dbReference type="NCBI Taxonomy" id="1420851"/>
    <lineage>
        <taxon>Bacteria</taxon>
        <taxon>Pseudomonadati</taxon>
        <taxon>Pseudomonadota</taxon>
        <taxon>Gammaproteobacteria</taxon>
        <taxon>Methylococcales</taxon>
        <taxon>Methylococcaceae</taxon>
        <taxon>Methyloprofundus</taxon>
    </lineage>
</organism>
<reference evidence="11 12" key="1">
    <citation type="submission" date="2015-12" db="EMBL/GenBank/DDBJ databases">
        <authorList>
            <person name="Shamseldin A."/>
            <person name="Moawad H."/>
            <person name="Abd El-Rahim W.M."/>
            <person name="Sadowsky M.J."/>
        </authorList>
    </citation>
    <scope>NUCLEOTIDE SEQUENCE [LARGE SCALE GENOMIC DNA]</scope>
    <source>
        <strain evidence="11 12">WF1</strain>
    </source>
</reference>
<dbReference type="InterPro" id="IPR051395">
    <property type="entry name" value="Cytochrome_c_Peroxidase/MauG"/>
</dbReference>
<dbReference type="InterPro" id="IPR004852">
    <property type="entry name" value="Di-haem_cyt_c_peroxidsae"/>
</dbReference>
<feature type="binding site" description="axial binding residue" evidence="9">
    <location>
        <position position="212"/>
    </location>
    <ligand>
        <name>heme c</name>
        <dbReference type="ChEBI" id="CHEBI:61717"/>
        <label>2</label>
    </ligand>
    <ligandPart>
        <name>Fe</name>
        <dbReference type="ChEBI" id="CHEBI:18248"/>
    </ligandPart>
</feature>
<dbReference type="GO" id="GO:0046872">
    <property type="term" value="F:metal ion binding"/>
    <property type="evidence" value="ECO:0007669"/>
    <property type="project" value="UniProtKB-KW"/>
</dbReference>
<dbReference type="GO" id="GO:0020037">
    <property type="term" value="F:heme binding"/>
    <property type="evidence" value="ECO:0007669"/>
    <property type="project" value="InterPro"/>
</dbReference>
<feature type="binding site" description="axial binding residue" evidence="9">
    <location>
        <position position="65"/>
    </location>
    <ligand>
        <name>heme c</name>
        <dbReference type="ChEBI" id="CHEBI:61717"/>
        <label>1</label>
    </ligand>
    <ligandPart>
        <name>Fe</name>
        <dbReference type="ChEBI" id="CHEBI:18248"/>
    </ligandPart>
</feature>
<dbReference type="InterPro" id="IPR009056">
    <property type="entry name" value="Cyt_c-like_dom"/>
</dbReference>
<evidence type="ECO:0000256" key="7">
    <source>
        <dbReference type="ARBA" id="ARBA00023004"/>
    </source>
</evidence>
<sequence>MQKVSMGFLLCLQVSLVLADNLLGLPGLSIPVNNQQTLKKIALGKKLFNDKRLSQDETISCASCHDKNRAFTDGQKVAVGIRQQVGFRNAPTVINAAYYQTLFLDGRAASLEEQALGPFLNPIEHGLKSHRQIVEVVAQDPYYQQQFTVVFNSAEITVQQIAQAIASFERTLIAGNSAFDRYLFGRDRLALTPSEARGMRLFRRKGNCANCHEISGKDALFMDNRFYNLGVGFDKVNPQIDVFVQAIRTGENADEFSFTEAQRAELGRFNVTHAIADLGKFKTPTLRNVALTAPYMHDGSIHTLAEVVEYYDKGGDKNAFQDPAIFPLHLTNQEKKDLVAFLNALTSEQYLSK</sequence>
<accession>A0A1V8M378</accession>
<keyword evidence="7 9" id="KW-0408">Iron</keyword>
<evidence type="ECO:0000256" key="2">
    <source>
        <dbReference type="ARBA" id="ARBA00022617"/>
    </source>
</evidence>
<keyword evidence="11" id="KW-0575">Peroxidase</keyword>
<keyword evidence="3 9" id="KW-0479">Metal-binding</keyword>
<feature type="binding site" description="covalent" evidence="8">
    <location>
        <position position="208"/>
    </location>
    <ligand>
        <name>heme c</name>
        <dbReference type="ChEBI" id="CHEBI:61717"/>
        <label>2</label>
    </ligand>
</feature>
<evidence type="ECO:0000256" key="5">
    <source>
        <dbReference type="ARBA" id="ARBA00022764"/>
    </source>
</evidence>
<feature type="binding site" description="covalent" evidence="8">
    <location>
        <position position="211"/>
    </location>
    <ligand>
        <name>heme c</name>
        <dbReference type="ChEBI" id="CHEBI:61717"/>
        <label>2</label>
    </ligand>
</feature>
<dbReference type="RefSeq" id="WP_080524188.1">
    <property type="nucleotide sequence ID" value="NZ_LPUF01000003.1"/>
</dbReference>
<evidence type="ECO:0000256" key="8">
    <source>
        <dbReference type="PIRSR" id="PIRSR000294-1"/>
    </source>
</evidence>
<feature type="domain" description="Cytochrome c" evidence="10">
    <location>
        <begin position="39"/>
        <end position="144"/>
    </location>
</feature>
<name>A0A1V8M378_9GAMM</name>
<proteinExistence type="predicted"/>
<dbReference type="Pfam" id="PF03150">
    <property type="entry name" value="CCP_MauG"/>
    <property type="match status" value="1"/>
</dbReference>
<dbReference type="EMBL" id="LPUF01000003">
    <property type="protein sequence ID" value="OQK15968.1"/>
    <property type="molecule type" value="Genomic_DNA"/>
</dbReference>
<keyword evidence="2 8" id="KW-0349">Heme</keyword>
<keyword evidence="6" id="KW-0560">Oxidoreductase</keyword>
<evidence type="ECO:0000313" key="11">
    <source>
        <dbReference type="EMBL" id="OQK15968.1"/>
    </source>
</evidence>
<protein>
    <submittedName>
        <fullName evidence="11">Cytochrome-c peroxidase</fullName>
    </submittedName>
</protein>
<dbReference type="GO" id="GO:0042597">
    <property type="term" value="C:periplasmic space"/>
    <property type="evidence" value="ECO:0007669"/>
    <property type="project" value="UniProtKB-SubCell"/>
</dbReference>
<dbReference type="STRING" id="1420851.AU255_16130"/>
<dbReference type="OrthoDB" id="9805202at2"/>
<evidence type="ECO:0000256" key="1">
    <source>
        <dbReference type="ARBA" id="ARBA00004418"/>
    </source>
</evidence>
<evidence type="ECO:0000259" key="10">
    <source>
        <dbReference type="PROSITE" id="PS51007"/>
    </source>
</evidence>
<dbReference type="PROSITE" id="PS51007">
    <property type="entry name" value="CYTC"/>
    <property type="match status" value="2"/>
</dbReference>